<organism evidence="2 3">
    <name type="scientific">Portunus trituberculatus</name>
    <name type="common">Swimming crab</name>
    <name type="synonym">Neptunus trituberculatus</name>
    <dbReference type="NCBI Taxonomy" id="210409"/>
    <lineage>
        <taxon>Eukaryota</taxon>
        <taxon>Metazoa</taxon>
        <taxon>Ecdysozoa</taxon>
        <taxon>Arthropoda</taxon>
        <taxon>Crustacea</taxon>
        <taxon>Multicrustacea</taxon>
        <taxon>Malacostraca</taxon>
        <taxon>Eumalacostraca</taxon>
        <taxon>Eucarida</taxon>
        <taxon>Decapoda</taxon>
        <taxon>Pleocyemata</taxon>
        <taxon>Brachyura</taxon>
        <taxon>Eubrachyura</taxon>
        <taxon>Portunoidea</taxon>
        <taxon>Portunidae</taxon>
        <taxon>Portuninae</taxon>
        <taxon>Portunus</taxon>
    </lineage>
</organism>
<sequence>MLTYRSLTTLTLHAPRTVKSTCPPSPIPFSRSLPLPSPVHHLAIPCHPLATSLPNPRRSPFAGHHASASPPAPRPRSPRPFPRLAFSHPRCPFPCRP</sequence>
<reference evidence="2 3" key="1">
    <citation type="submission" date="2019-05" db="EMBL/GenBank/DDBJ databases">
        <title>Another draft genome of Portunus trituberculatus and its Hox gene families provides insights of decapod evolution.</title>
        <authorList>
            <person name="Jeong J.-H."/>
            <person name="Song I."/>
            <person name="Kim S."/>
            <person name="Choi T."/>
            <person name="Kim D."/>
            <person name="Ryu S."/>
            <person name="Kim W."/>
        </authorList>
    </citation>
    <scope>NUCLEOTIDE SEQUENCE [LARGE SCALE GENOMIC DNA]</scope>
    <source>
        <tissue evidence="2">Muscle</tissue>
    </source>
</reference>
<comment type="caution">
    <text evidence="2">The sequence shown here is derived from an EMBL/GenBank/DDBJ whole genome shotgun (WGS) entry which is preliminary data.</text>
</comment>
<proteinExistence type="predicted"/>
<feature type="compositionally biased region" description="Pro residues" evidence="1">
    <location>
        <begin position="70"/>
        <end position="81"/>
    </location>
</feature>
<dbReference type="EMBL" id="VSRR010131605">
    <property type="protein sequence ID" value="MPD02479.1"/>
    <property type="molecule type" value="Genomic_DNA"/>
</dbReference>
<evidence type="ECO:0000313" key="3">
    <source>
        <dbReference type="Proteomes" id="UP000324222"/>
    </source>
</evidence>
<dbReference type="AlphaFoldDB" id="A0A5B7KBX3"/>
<name>A0A5B7KBX3_PORTR</name>
<protein>
    <submittedName>
        <fullName evidence="2">Uncharacterized protein</fullName>
    </submittedName>
</protein>
<feature type="region of interest" description="Disordered" evidence="1">
    <location>
        <begin position="54"/>
        <end position="97"/>
    </location>
</feature>
<feature type="compositionally biased region" description="Low complexity" evidence="1">
    <location>
        <begin position="59"/>
        <end position="69"/>
    </location>
</feature>
<accession>A0A5B7KBX3</accession>
<keyword evidence="3" id="KW-1185">Reference proteome</keyword>
<gene>
    <name evidence="2" type="ORF">E2C01_098065</name>
</gene>
<dbReference type="Proteomes" id="UP000324222">
    <property type="component" value="Unassembled WGS sequence"/>
</dbReference>
<evidence type="ECO:0000256" key="1">
    <source>
        <dbReference type="SAM" id="MobiDB-lite"/>
    </source>
</evidence>
<evidence type="ECO:0000313" key="2">
    <source>
        <dbReference type="EMBL" id="MPD02479.1"/>
    </source>
</evidence>